<dbReference type="KEGG" id="vg:80527932"/>
<evidence type="ECO:0000313" key="2">
    <source>
        <dbReference type="Proteomes" id="UP000318653"/>
    </source>
</evidence>
<dbReference type="GeneID" id="80527932"/>
<dbReference type="EMBL" id="MK101347">
    <property type="protein sequence ID" value="QCQ84155.1"/>
    <property type="molecule type" value="Genomic_DNA"/>
</dbReference>
<name>A0A4P8PQU6_9ADEN</name>
<sequence>MYSTGDSTGWGRRVSQIRFSFQIF</sequence>
<reference evidence="1" key="1">
    <citation type="journal article" date="2019" name="Infect. Genet. Evol.">
        <title>Unconventional gene arrangement and content revealed by full genome analysis of the white sturgeon adenovirus, the single member of the genus Ichtadenovirus.</title>
        <authorList>
            <person name="Doszpoly A."/>
            <person name="Harrach B."/>
            <person name="LaPatra S."/>
            <person name="Benko M."/>
        </authorList>
    </citation>
    <scope>NUCLEOTIDE SEQUENCE</scope>
    <source>
        <strain evidence="1">WSAdV1/1996</strain>
    </source>
</reference>
<dbReference type="RefSeq" id="YP_010790527.1">
    <property type="nucleotide sequence ID" value="NC_075448.1"/>
</dbReference>
<keyword evidence="2" id="KW-1185">Reference proteome</keyword>
<evidence type="ECO:0000313" key="1">
    <source>
        <dbReference type="EMBL" id="QCQ84155.1"/>
    </source>
</evidence>
<dbReference type="Proteomes" id="UP000318653">
    <property type="component" value="Segment"/>
</dbReference>
<accession>A0A4P8PQU6</accession>
<proteinExistence type="predicted"/>
<organism evidence="1">
    <name type="scientific">White sturgeon adenovirus 1</name>
    <dbReference type="NCBI Taxonomy" id="2580388"/>
    <lineage>
        <taxon>Viruses</taxon>
        <taxon>Varidnaviria</taxon>
        <taxon>Bamfordvirae</taxon>
        <taxon>Preplasmiviricota</taxon>
        <taxon>Polisuviricotina</taxon>
        <taxon>Pharingeaviricetes</taxon>
        <taxon>Rowavirales</taxon>
        <taxon>Adenoviridae</taxon>
        <taxon>Ichtadenovirus</taxon>
        <taxon>Ichtadenovirus acipenseris</taxon>
        <taxon>Sturgeon ichtadenovirus A</taxon>
    </lineage>
</organism>
<protein>
    <submittedName>
        <fullName evidence="1">PVII</fullName>
    </submittedName>
</protein>